<dbReference type="GO" id="GO:0097367">
    <property type="term" value="F:carbohydrate derivative binding"/>
    <property type="evidence" value="ECO:0007669"/>
    <property type="project" value="InterPro"/>
</dbReference>
<keyword evidence="2" id="KW-0324">Glycolysis</keyword>
<keyword evidence="3 4" id="KW-0413">Isomerase</keyword>
<evidence type="ECO:0000256" key="1">
    <source>
        <dbReference type="ARBA" id="ARBA00022432"/>
    </source>
</evidence>
<dbReference type="PROSITE" id="PS51463">
    <property type="entry name" value="P_GLUCOSE_ISOMERASE_3"/>
    <property type="match status" value="1"/>
</dbReference>
<dbReference type="GO" id="GO:0051156">
    <property type="term" value="P:glucose 6-phosphate metabolic process"/>
    <property type="evidence" value="ECO:0007669"/>
    <property type="project" value="TreeGrafter"/>
</dbReference>
<evidence type="ECO:0000256" key="2">
    <source>
        <dbReference type="ARBA" id="ARBA00023152"/>
    </source>
</evidence>
<proteinExistence type="predicted"/>
<dbReference type="OrthoDB" id="140919at2"/>
<dbReference type="GO" id="GO:0004347">
    <property type="term" value="F:glucose-6-phosphate isomerase activity"/>
    <property type="evidence" value="ECO:0007669"/>
    <property type="project" value="InterPro"/>
</dbReference>
<comment type="caution">
    <text evidence="4">The sequence shown here is derived from an EMBL/GenBank/DDBJ whole genome shotgun (WGS) entry which is preliminary data.</text>
</comment>
<dbReference type="Gene3D" id="3.40.50.10490">
    <property type="entry name" value="Glucose-6-phosphate isomerase like protein, domain 1"/>
    <property type="match status" value="2"/>
</dbReference>
<keyword evidence="1" id="KW-0312">Gluconeogenesis</keyword>
<keyword evidence="5" id="KW-1185">Reference proteome</keyword>
<evidence type="ECO:0000313" key="4">
    <source>
        <dbReference type="EMBL" id="PZV99960.1"/>
    </source>
</evidence>
<name>A0A2W7G4H1_9BACT</name>
<dbReference type="InterPro" id="IPR046348">
    <property type="entry name" value="SIS_dom_sf"/>
</dbReference>
<dbReference type="PANTHER" id="PTHR11469:SF1">
    <property type="entry name" value="GLUCOSE-6-PHOSPHATE ISOMERASE"/>
    <property type="match status" value="1"/>
</dbReference>
<dbReference type="GO" id="GO:0006096">
    <property type="term" value="P:glycolytic process"/>
    <property type="evidence" value="ECO:0007669"/>
    <property type="project" value="UniProtKB-KW"/>
</dbReference>
<dbReference type="GO" id="GO:0005829">
    <property type="term" value="C:cytosol"/>
    <property type="evidence" value="ECO:0007669"/>
    <property type="project" value="TreeGrafter"/>
</dbReference>
<dbReference type="Proteomes" id="UP000249646">
    <property type="component" value="Unassembled WGS sequence"/>
</dbReference>
<organism evidence="4 5">
    <name type="scientific">Metamycoplasma auris</name>
    <dbReference type="NCBI Taxonomy" id="51363"/>
    <lineage>
        <taxon>Bacteria</taxon>
        <taxon>Bacillati</taxon>
        <taxon>Mycoplasmatota</taxon>
        <taxon>Mycoplasmoidales</taxon>
        <taxon>Metamycoplasmataceae</taxon>
        <taxon>Metamycoplasma</taxon>
    </lineage>
</organism>
<dbReference type="SUPFAM" id="SSF53697">
    <property type="entry name" value="SIS domain"/>
    <property type="match status" value="1"/>
</dbReference>
<dbReference type="PANTHER" id="PTHR11469">
    <property type="entry name" value="GLUCOSE-6-PHOSPHATE ISOMERASE"/>
    <property type="match status" value="1"/>
</dbReference>
<reference evidence="4 5" key="1">
    <citation type="submission" date="2018-06" db="EMBL/GenBank/DDBJ databases">
        <title>Genomic Encyclopedia of Archaeal and Bacterial Type Strains, Phase II (KMG-II): from individual species to whole genera.</title>
        <authorList>
            <person name="Goeker M."/>
        </authorList>
    </citation>
    <scope>NUCLEOTIDE SEQUENCE [LARGE SCALE GENOMIC DNA]</scope>
    <source>
        <strain evidence="4 5">ATCC 51348</strain>
    </source>
</reference>
<gene>
    <name evidence="4" type="ORF">BCF89_10439</name>
</gene>
<protein>
    <submittedName>
        <fullName evidence="4">Glucose-6-phosphate isomerase</fullName>
    </submittedName>
</protein>
<dbReference type="RefSeq" id="WP_111518528.1">
    <property type="nucleotide sequence ID" value="NZ_QKUB01000004.1"/>
</dbReference>
<dbReference type="EMBL" id="QKUB01000004">
    <property type="protein sequence ID" value="PZV99960.1"/>
    <property type="molecule type" value="Genomic_DNA"/>
</dbReference>
<dbReference type="GO" id="GO:0006094">
    <property type="term" value="P:gluconeogenesis"/>
    <property type="evidence" value="ECO:0007669"/>
    <property type="project" value="UniProtKB-KW"/>
</dbReference>
<accession>A0A2W7G4H1</accession>
<dbReference type="GO" id="GO:0048029">
    <property type="term" value="F:monosaccharide binding"/>
    <property type="evidence" value="ECO:0007669"/>
    <property type="project" value="TreeGrafter"/>
</dbReference>
<evidence type="ECO:0000256" key="3">
    <source>
        <dbReference type="ARBA" id="ARBA00023235"/>
    </source>
</evidence>
<dbReference type="InterPro" id="IPR001672">
    <property type="entry name" value="G6P_Isomerase"/>
</dbReference>
<dbReference type="AlphaFoldDB" id="A0A2W7G4H1"/>
<sequence>MIKSRIEFNCDKTVTKKAFEKYKEFVNSINQKIKSSRLNGQNNLNFLNIKKNYQNKDLDKILKIRKFFEEDKIEVLVVIAPEYICMQSQSLIDLFLPIELKNRSSIEIIYVNESYIGIDIARLIRYLETKRFAINIISKNGDDLESLIIFRELISLLNNNIGKNNASKYIYVTTNNNYGRLFNWAKAKKYTQLVLLDNIPERFLNYSPAVLLPLVAANINLEDYLEGASEANNFYESISLENNAAYKYGLVRYLFTKIDLNKGYKDIFTNENILVSSKSHKQLGNLLVMYLNATSYKKYRGIRANLYIEPSETKIATNIFLDRQQQMFDTHLSIKNLPLDFNVSIMDDSDLNDLGYLMKYSYNKIGSFVNDVVIDYHWAINIPYVEIAIEDLSARSLGWIISFMHHASLMSAYLMEIDPFEDSGLKGYNIELTKKFTKIMGENKDE</sequence>
<evidence type="ECO:0000313" key="5">
    <source>
        <dbReference type="Proteomes" id="UP000249646"/>
    </source>
</evidence>